<feature type="transmembrane region" description="Helical" evidence="8">
    <location>
        <begin position="212"/>
        <end position="231"/>
    </location>
</feature>
<organism evidence="9 10">
    <name type="scientific">Corynebacterium poyangense</name>
    <dbReference type="NCBI Taxonomy" id="2684405"/>
    <lineage>
        <taxon>Bacteria</taxon>
        <taxon>Bacillati</taxon>
        <taxon>Actinomycetota</taxon>
        <taxon>Actinomycetes</taxon>
        <taxon>Mycobacteriales</taxon>
        <taxon>Corynebacteriaceae</taxon>
        <taxon>Corynebacterium</taxon>
    </lineage>
</organism>
<reference evidence="9 10" key="1">
    <citation type="submission" date="2019-12" db="EMBL/GenBank/DDBJ databases">
        <title>Corynebacterium sp. nov., isolated from feces of the Anser Albifrons in China.</title>
        <authorList>
            <person name="Liu Q."/>
        </authorList>
    </citation>
    <scope>NUCLEOTIDE SEQUENCE [LARGE SCALE GENOMIC DNA]</scope>
    <source>
        <strain evidence="9 10">4H37-19</strain>
    </source>
</reference>
<comment type="subcellular location">
    <subcellularLocation>
        <location evidence="1">Cell membrane</location>
        <topology evidence="1">Multi-pass membrane protein</topology>
    </subcellularLocation>
</comment>
<dbReference type="GO" id="GO:0005886">
    <property type="term" value="C:plasma membrane"/>
    <property type="evidence" value="ECO:0007669"/>
    <property type="project" value="UniProtKB-SubCell"/>
</dbReference>
<dbReference type="EMBL" id="CP046884">
    <property type="protein sequence ID" value="QNQ89973.1"/>
    <property type="molecule type" value="Genomic_DNA"/>
</dbReference>
<evidence type="ECO:0000256" key="3">
    <source>
        <dbReference type="ARBA" id="ARBA00022475"/>
    </source>
</evidence>
<feature type="transmembrane region" description="Helical" evidence="8">
    <location>
        <begin position="173"/>
        <end position="192"/>
    </location>
</feature>
<dbReference type="AlphaFoldDB" id="A0A7H0SN48"/>
<feature type="region of interest" description="Disordered" evidence="7">
    <location>
        <begin position="1"/>
        <end position="33"/>
    </location>
</feature>
<evidence type="ECO:0000256" key="6">
    <source>
        <dbReference type="ARBA" id="ARBA00023136"/>
    </source>
</evidence>
<evidence type="ECO:0000256" key="4">
    <source>
        <dbReference type="ARBA" id="ARBA00022692"/>
    </source>
</evidence>
<feature type="transmembrane region" description="Helical" evidence="8">
    <location>
        <begin position="94"/>
        <end position="112"/>
    </location>
</feature>
<gene>
    <name evidence="9" type="ORF">GP475_04430</name>
</gene>
<keyword evidence="3" id="KW-1003">Cell membrane</keyword>
<evidence type="ECO:0000256" key="8">
    <source>
        <dbReference type="SAM" id="Phobius"/>
    </source>
</evidence>
<dbReference type="KEGG" id="cpoy:GP475_04430"/>
<proteinExistence type="inferred from homology"/>
<keyword evidence="5 8" id="KW-1133">Transmembrane helix</keyword>
<evidence type="ECO:0000313" key="10">
    <source>
        <dbReference type="Proteomes" id="UP000516320"/>
    </source>
</evidence>
<dbReference type="InterPro" id="IPR005614">
    <property type="entry name" value="NrfD-like"/>
</dbReference>
<accession>A0A7H0SN48</accession>
<evidence type="ECO:0000256" key="5">
    <source>
        <dbReference type="ARBA" id="ARBA00022989"/>
    </source>
</evidence>
<feature type="transmembrane region" description="Helical" evidence="8">
    <location>
        <begin position="60"/>
        <end position="82"/>
    </location>
</feature>
<dbReference type="PANTHER" id="PTHR34856:SF2">
    <property type="entry name" value="PROTEIN NRFD"/>
    <property type="match status" value="1"/>
</dbReference>
<comment type="similarity">
    <text evidence="2">Belongs to the NrfD family.</text>
</comment>
<keyword evidence="4 8" id="KW-0812">Transmembrane</keyword>
<evidence type="ECO:0000256" key="2">
    <source>
        <dbReference type="ARBA" id="ARBA00008929"/>
    </source>
</evidence>
<dbReference type="InterPro" id="IPR052049">
    <property type="entry name" value="Electron_transfer_protein"/>
</dbReference>
<evidence type="ECO:0000256" key="7">
    <source>
        <dbReference type="SAM" id="MobiDB-lite"/>
    </source>
</evidence>
<sequence>MTNPFDSYRPPSGPQLSRAERRAARRSGDGGREEKMVPKVEFESYYGTPVVKAPPWESPIGIYLFLGGVAGGSALLAAGAQLSGRKVLRRNSRLAAFGAAGAGSLALIADLGRPERLLNMFRVFKLSSPMNMGSWILGGFGATSALAAVAELDTISGEKLRVPRWLRKLVHQRLAPGAGLASAALGAPLAVYTSVLLADTSNPVWNELKNTLPFVFVSSASLASGGLALVITPPEEAQPARILACLGALSDLYATKQMEHQVDPTIREALGEGKGGILLNLSEKFVAAGLLGALFGAGKHRKIAMASGISLMLGSALTRFGILETGLHSVHNPKYVIEPQKRRLARRQAEGAIHDGISTAG</sequence>
<dbReference type="Pfam" id="PF03916">
    <property type="entry name" value="NrfD"/>
    <property type="match status" value="1"/>
</dbReference>
<dbReference type="Proteomes" id="UP000516320">
    <property type="component" value="Chromosome"/>
</dbReference>
<protein>
    <submittedName>
        <fullName evidence="9">Nitrite reductase</fullName>
    </submittedName>
</protein>
<dbReference type="PANTHER" id="PTHR34856">
    <property type="entry name" value="PROTEIN NRFD"/>
    <property type="match status" value="1"/>
</dbReference>
<feature type="transmembrane region" description="Helical" evidence="8">
    <location>
        <begin position="132"/>
        <end position="152"/>
    </location>
</feature>
<name>A0A7H0SN48_9CORY</name>
<evidence type="ECO:0000313" key="9">
    <source>
        <dbReference type="EMBL" id="QNQ89973.1"/>
    </source>
</evidence>
<dbReference type="Gene3D" id="1.20.1630.10">
    <property type="entry name" value="Formate dehydrogenase/DMSO reductase domain"/>
    <property type="match status" value="1"/>
</dbReference>
<keyword evidence="10" id="KW-1185">Reference proteome</keyword>
<dbReference type="RefSeq" id="WP_187975432.1">
    <property type="nucleotide sequence ID" value="NZ_CP046884.1"/>
</dbReference>
<feature type="compositionally biased region" description="Basic and acidic residues" evidence="7">
    <location>
        <begin position="18"/>
        <end position="33"/>
    </location>
</feature>
<evidence type="ECO:0000256" key="1">
    <source>
        <dbReference type="ARBA" id="ARBA00004651"/>
    </source>
</evidence>
<keyword evidence="6 8" id="KW-0472">Membrane</keyword>